<comment type="caution">
    <text evidence="2">The sequence shown here is derived from an EMBL/GenBank/DDBJ whole genome shotgun (WGS) entry which is preliminary data.</text>
</comment>
<name>A0ABR2Z5V9_9AGAR</name>
<evidence type="ECO:0000313" key="3">
    <source>
        <dbReference type="Proteomes" id="UP001437256"/>
    </source>
</evidence>
<dbReference type="EMBL" id="JBBXMP010001193">
    <property type="protein sequence ID" value="KAL0056614.1"/>
    <property type="molecule type" value="Genomic_DNA"/>
</dbReference>
<reference evidence="2 3" key="1">
    <citation type="submission" date="2024-05" db="EMBL/GenBank/DDBJ databases">
        <title>A draft genome resource for the thread blight pathogen Marasmius tenuissimus strain MS-2.</title>
        <authorList>
            <person name="Yulfo-Soto G.E."/>
            <person name="Baruah I.K."/>
            <person name="Amoako-Attah I."/>
            <person name="Bukari Y."/>
            <person name="Meinhardt L.W."/>
            <person name="Bailey B.A."/>
            <person name="Cohen S.P."/>
        </authorList>
    </citation>
    <scope>NUCLEOTIDE SEQUENCE [LARGE SCALE GENOMIC DNA]</scope>
    <source>
        <strain evidence="2 3">MS-2</strain>
    </source>
</reference>
<evidence type="ECO:0000313" key="2">
    <source>
        <dbReference type="EMBL" id="KAL0056614.1"/>
    </source>
</evidence>
<evidence type="ECO:0000256" key="1">
    <source>
        <dbReference type="SAM" id="MobiDB-lite"/>
    </source>
</evidence>
<dbReference type="Proteomes" id="UP001437256">
    <property type="component" value="Unassembled WGS sequence"/>
</dbReference>
<feature type="non-terminal residue" evidence="2">
    <location>
        <position position="1"/>
    </location>
</feature>
<sequence length="91" mass="9832">GQESGLDTDNGGWDIFLSQTKDGGWEESMTGGDKLLHDARASRGIATVDMDIIWMPILGGSFGSRDVVMKDRNLQDQQVDVIDTSSSLSQA</sequence>
<keyword evidence="3" id="KW-1185">Reference proteome</keyword>
<accession>A0ABR2Z5V9</accession>
<organism evidence="2 3">
    <name type="scientific">Marasmius tenuissimus</name>
    <dbReference type="NCBI Taxonomy" id="585030"/>
    <lineage>
        <taxon>Eukaryota</taxon>
        <taxon>Fungi</taxon>
        <taxon>Dikarya</taxon>
        <taxon>Basidiomycota</taxon>
        <taxon>Agaricomycotina</taxon>
        <taxon>Agaricomycetes</taxon>
        <taxon>Agaricomycetidae</taxon>
        <taxon>Agaricales</taxon>
        <taxon>Marasmiineae</taxon>
        <taxon>Marasmiaceae</taxon>
        <taxon>Marasmius</taxon>
    </lineage>
</organism>
<feature type="region of interest" description="Disordered" evidence="1">
    <location>
        <begin position="1"/>
        <end position="29"/>
    </location>
</feature>
<gene>
    <name evidence="2" type="ORF">AAF712_016781</name>
</gene>
<proteinExistence type="predicted"/>
<protein>
    <submittedName>
        <fullName evidence="2">Uncharacterized protein</fullName>
    </submittedName>
</protein>